<keyword evidence="4" id="KW-0963">Cytoplasm</keyword>
<dbReference type="GO" id="GO:0034473">
    <property type="term" value="P:U1 snRNA 3'-end processing"/>
    <property type="evidence" value="ECO:0007669"/>
    <property type="project" value="TreeGrafter"/>
</dbReference>
<evidence type="ECO:0000259" key="7">
    <source>
        <dbReference type="Pfam" id="PF01138"/>
    </source>
</evidence>
<dbReference type="InterPro" id="IPR001247">
    <property type="entry name" value="ExoRNase_PH_dom1"/>
</dbReference>
<dbReference type="PANTHER" id="PTHR11097">
    <property type="entry name" value="EXOSOME COMPLEX EXONUCLEASE RIBOSOMAL RNA PROCESSING PROTEIN"/>
    <property type="match status" value="1"/>
</dbReference>
<evidence type="ECO:0000256" key="1">
    <source>
        <dbReference type="ARBA" id="ARBA00004496"/>
    </source>
</evidence>
<evidence type="ECO:0000313" key="10">
    <source>
        <dbReference type="Proteomes" id="UP001152798"/>
    </source>
</evidence>
<dbReference type="PANTHER" id="PTHR11097:SF8">
    <property type="entry name" value="EXOSOME COMPLEX COMPONENT RRP42"/>
    <property type="match status" value="1"/>
</dbReference>
<accession>A0A9P0HTP6</accession>
<keyword evidence="10" id="KW-1185">Reference proteome</keyword>
<proteinExistence type="inferred from homology"/>
<dbReference type="GO" id="GO:0071038">
    <property type="term" value="P:TRAMP-dependent tRNA surveillance pathway"/>
    <property type="evidence" value="ECO:0007669"/>
    <property type="project" value="TreeGrafter"/>
</dbReference>
<dbReference type="InterPro" id="IPR036345">
    <property type="entry name" value="ExoRNase_PH_dom2_sf"/>
</dbReference>
<dbReference type="Gene3D" id="3.30.230.70">
    <property type="entry name" value="GHMP Kinase, N-terminal domain"/>
    <property type="match status" value="1"/>
</dbReference>
<evidence type="ECO:0000259" key="8">
    <source>
        <dbReference type="Pfam" id="PF03725"/>
    </source>
</evidence>
<evidence type="ECO:0000256" key="3">
    <source>
        <dbReference type="ARBA" id="ARBA00006678"/>
    </source>
</evidence>
<dbReference type="Pfam" id="PF01138">
    <property type="entry name" value="RNase_PH"/>
    <property type="match status" value="1"/>
</dbReference>
<evidence type="ECO:0000256" key="6">
    <source>
        <dbReference type="ARBA" id="ARBA00042523"/>
    </source>
</evidence>
<dbReference type="SUPFAM" id="SSF54211">
    <property type="entry name" value="Ribosomal protein S5 domain 2-like"/>
    <property type="match status" value="1"/>
</dbReference>
<protein>
    <recommendedName>
        <fullName evidence="6">Ribosomal RNA-processing protein 42</fullName>
    </recommendedName>
</protein>
<dbReference type="GO" id="GO:0000467">
    <property type="term" value="P:exonucleolytic trimming to generate mature 3'-end of 5.8S rRNA from tricistronic rRNA transcript (SSU-rRNA, 5.8S rRNA, LSU-rRNA)"/>
    <property type="evidence" value="ECO:0007669"/>
    <property type="project" value="TreeGrafter"/>
</dbReference>
<dbReference type="CDD" id="cd11367">
    <property type="entry name" value="RNase_PH_RRP42"/>
    <property type="match status" value="1"/>
</dbReference>
<feature type="domain" description="Exoribonuclease phosphorolytic" evidence="8">
    <location>
        <begin position="191"/>
        <end position="251"/>
    </location>
</feature>
<dbReference type="GO" id="GO:0034475">
    <property type="term" value="P:U4 snRNA 3'-end processing"/>
    <property type="evidence" value="ECO:0007669"/>
    <property type="project" value="TreeGrafter"/>
</dbReference>
<organism evidence="9 10">
    <name type="scientific">Nezara viridula</name>
    <name type="common">Southern green stink bug</name>
    <name type="synonym">Cimex viridulus</name>
    <dbReference type="NCBI Taxonomy" id="85310"/>
    <lineage>
        <taxon>Eukaryota</taxon>
        <taxon>Metazoa</taxon>
        <taxon>Ecdysozoa</taxon>
        <taxon>Arthropoda</taxon>
        <taxon>Hexapoda</taxon>
        <taxon>Insecta</taxon>
        <taxon>Pterygota</taxon>
        <taxon>Neoptera</taxon>
        <taxon>Paraneoptera</taxon>
        <taxon>Hemiptera</taxon>
        <taxon>Heteroptera</taxon>
        <taxon>Panheteroptera</taxon>
        <taxon>Pentatomomorpha</taxon>
        <taxon>Pentatomoidea</taxon>
        <taxon>Pentatomidae</taxon>
        <taxon>Pentatominae</taxon>
        <taxon>Nezara</taxon>
    </lineage>
</organism>
<dbReference type="GO" id="GO:0005730">
    <property type="term" value="C:nucleolus"/>
    <property type="evidence" value="ECO:0007669"/>
    <property type="project" value="UniProtKB-SubCell"/>
</dbReference>
<comment type="similarity">
    <text evidence="3">Belongs to the RNase PH family.</text>
</comment>
<dbReference type="GO" id="GO:0071028">
    <property type="term" value="P:nuclear mRNA surveillance"/>
    <property type="evidence" value="ECO:0007669"/>
    <property type="project" value="TreeGrafter"/>
</dbReference>
<dbReference type="InterPro" id="IPR020568">
    <property type="entry name" value="Ribosomal_Su5_D2-typ_SF"/>
</dbReference>
<dbReference type="EMBL" id="OV725083">
    <property type="protein sequence ID" value="CAH1407226.1"/>
    <property type="molecule type" value="Genomic_DNA"/>
</dbReference>
<evidence type="ECO:0000313" key="9">
    <source>
        <dbReference type="EMBL" id="CAH1407226.1"/>
    </source>
</evidence>
<dbReference type="InterPro" id="IPR050590">
    <property type="entry name" value="Exosome_comp_Rrp42_subfam"/>
</dbReference>
<dbReference type="GO" id="GO:0016075">
    <property type="term" value="P:rRNA catabolic process"/>
    <property type="evidence" value="ECO:0007669"/>
    <property type="project" value="TreeGrafter"/>
</dbReference>
<dbReference type="GO" id="GO:0034476">
    <property type="term" value="P:U5 snRNA 3'-end processing"/>
    <property type="evidence" value="ECO:0007669"/>
    <property type="project" value="TreeGrafter"/>
</dbReference>
<dbReference type="GO" id="GO:0000176">
    <property type="term" value="C:nuclear exosome (RNase complex)"/>
    <property type="evidence" value="ECO:0007669"/>
    <property type="project" value="TreeGrafter"/>
</dbReference>
<reference evidence="9" key="1">
    <citation type="submission" date="2022-01" db="EMBL/GenBank/DDBJ databases">
        <authorList>
            <person name="King R."/>
        </authorList>
    </citation>
    <scope>NUCLEOTIDE SEQUENCE</scope>
</reference>
<dbReference type="Proteomes" id="UP001152798">
    <property type="component" value="Chromosome 7"/>
</dbReference>
<evidence type="ECO:0000256" key="4">
    <source>
        <dbReference type="ARBA" id="ARBA00022490"/>
    </source>
</evidence>
<dbReference type="OrthoDB" id="272245at2759"/>
<dbReference type="InterPro" id="IPR027408">
    <property type="entry name" value="PNPase/RNase_PH_dom_sf"/>
</dbReference>
<dbReference type="SUPFAM" id="SSF55666">
    <property type="entry name" value="Ribonuclease PH domain 2-like"/>
    <property type="match status" value="1"/>
</dbReference>
<evidence type="ECO:0000256" key="5">
    <source>
        <dbReference type="ARBA" id="ARBA00022835"/>
    </source>
</evidence>
<gene>
    <name evidence="9" type="ORF">NEZAVI_LOCUS14999</name>
</gene>
<feature type="domain" description="Exoribonuclease phosphorolytic" evidence="7">
    <location>
        <begin position="29"/>
        <end position="161"/>
    </location>
</feature>
<dbReference type="InterPro" id="IPR015847">
    <property type="entry name" value="ExoRNase_PH_dom2"/>
</dbReference>
<dbReference type="Pfam" id="PF03725">
    <property type="entry name" value="RNase_PH_C"/>
    <property type="match status" value="1"/>
</dbReference>
<name>A0A9P0HTP6_NEZVI</name>
<keyword evidence="5" id="KW-0271">Exosome</keyword>
<comment type="subcellular location">
    <subcellularLocation>
        <location evidence="1">Cytoplasm</location>
    </subcellularLocation>
    <subcellularLocation>
        <location evidence="2">Nucleus</location>
        <location evidence="2">Nucleolus</location>
    </subcellularLocation>
</comment>
<evidence type="ECO:0000256" key="2">
    <source>
        <dbReference type="ARBA" id="ARBA00004604"/>
    </source>
</evidence>
<dbReference type="GO" id="GO:0000177">
    <property type="term" value="C:cytoplasmic exosome (RNase complex)"/>
    <property type="evidence" value="ECO:0007669"/>
    <property type="project" value="TreeGrafter"/>
</dbReference>
<dbReference type="AlphaFoldDB" id="A0A9P0HTP6"/>
<dbReference type="GO" id="GO:0035925">
    <property type="term" value="F:mRNA 3'-UTR AU-rich region binding"/>
    <property type="evidence" value="ECO:0007669"/>
    <property type="project" value="TreeGrafter"/>
</dbReference>
<dbReference type="GO" id="GO:0071035">
    <property type="term" value="P:nuclear polyadenylation-dependent rRNA catabolic process"/>
    <property type="evidence" value="ECO:0007669"/>
    <property type="project" value="TreeGrafter"/>
</dbReference>
<sequence>MVRLSPEEKIYIIHGVEDNIREDGRSQTQYRPIEVETGIIPSAMGSARVKLGNTDVIACVKADTFTPTWNKPDEGKLQLHVDLSATASPWFEGRRGEQTSEEITTILNKAYESIKLESFCIVPQVKCWLVDVDISVLSCDGNMYDAIGFAVKAALATTMVPKIVASEEDEGEKELQITDDPFDTWTPNVSNIPCLVTLSKVGDSVMVDATNKEEQCSSFTCILAVTETGKILSTFKVGPGSVQPVTFSKLILEASSIGRSLHSELLSALKKENGLRKREIHGFLN</sequence>